<feature type="domain" description="RlpA-like protein double-psi beta-barrel" evidence="6">
    <location>
        <begin position="114"/>
        <end position="202"/>
    </location>
</feature>
<dbReference type="EMBL" id="CAUDKV010000004">
    <property type="protein sequence ID" value="CAJ0858830.1"/>
    <property type="molecule type" value="Genomic_DNA"/>
</dbReference>
<proteinExistence type="inferred from homology"/>
<dbReference type="InterPro" id="IPR012997">
    <property type="entry name" value="RplA"/>
</dbReference>
<dbReference type="EC" id="4.2.2.-" evidence="3"/>
<gene>
    <name evidence="3 7" type="primary">rlpA</name>
    <name evidence="7" type="ORF">R77569_01195</name>
</gene>
<keyword evidence="2 3" id="KW-0961">Cell wall biogenesis/degradation</keyword>
<dbReference type="GO" id="GO:0016829">
    <property type="term" value="F:lyase activity"/>
    <property type="evidence" value="ECO:0007669"/>
    <property type="project" value="UniProtKB-KW"/>
</dbReference>
<dbReference type="PANTHER" id="PTHR34183:SF1">
    <property type="entry name" value="ENDOLYTIC PEPTIDOGLYCAN TRANSGLYCOSYLASE RLPA"/>
    <property type="match status" value="1"/>
</dbReference>
<keyword evidence="8" id="KW-1185">Reference proteome</keyword>
<dbReference type="InterPro" id="IPR034718">
    <property type="entry name" value="RlpA"/>
</dbReference>
<dbReference type="SUPFAM" id="SSF50685">
    <property type="entry name" value="Barwin-like endoglucanases"/>
    <property type="match status" value="1"/>
</dbReference>
<organism evidence="7 8">
    <name type="scientific">Ralstonia mannitolilytica</name>
    <dbReference type="NCBI Taxonomy" id="105219"/>
    <lineage>
        <taxon>Bacteria</taxon>
        <taxon>Pseudomonadati</taxon>
        <taxon>Pseudomonadota</taxon>
        <taxon>Betaproteobacteria</taxon>
        <taxon>Burkholderiales</taxon>
        <taxon>Burkholderiaceae</taxon>
        <taxon>Ralstonia</taxon>
    </lineage>
</organism>
<comment type="caution">
    <text evidence="7">The sequence shown here is derived from an EMBL/GenBank/DDBJ whole genome shotgun (WGS) entry which is preliminary data.</text>
</comment>
<reference evidence="7 8" key="1">
    <citation type="submission" date="2023-07" db="EMBL/GenBank/DDBJ databases">
        <authorList>
            <person name="Peeters C."/>
        </authorList>
    </citation>
    <scope>NUCLEOTIDE SEQUENCE [LARGE SCALE GENOMIC DNA]</scope>
    <source>
        <strain evidence="7 8">R-77569</strain>
    </source>
</reference>
<feature type="compositionally biased region" description="Basic residues" evidence="5">
    <location>
        <begin position="241"/>
        <end position="253"/>
    </location>
</feature>
<evidence type="ECO:0000256" key="3">
    <source>
        <dbReference type="HAMAP-Rule" id="MF_02071"/>
    </source>
</evidence>
<comment type="similarity">
    <text evidence="3 4">Belongs to the RlpA family.</text>
</comment>
<accession>A0ABM9KGT9</accession>
<dbReference type="CDD" id="cd22268">
    <property type="entry name" value="DPBB_RlpA-like"/>
    <property type="match status" value="1"/>
</dbReference>
<evidence type="ECO:0000256" key="4">
    <source>
        <dbReference type="RuleBase" id="RU003495"/>
    </source>
</evidence>
<dbReference type="InterPro" id="IPR009009">
    <property type="entry name" value="RlpA-like_DPBB"/>
</dbReference>
<protein>
    <recommendedName>
        <fullName evidence="3">Endolytic peptidoglycan transglycosylase RlpA</fullName>
        <ecNumber evidence="3">4.2.2.-</ecNumber>
    </recommendedName>
</protein>
<dbReference type="Proteomes" id="UP001190452">
    <property type="component" value="Unassembled WGS sequence"/>
</dbReference>
<keyword evidence="1 3" id="KW-0456">Lyase</keyword>
<evidence type="ECO:0000313" key="8">
    <source>
        <dbReference type="Proteomes" id="UP001190452"/>
    </source>
</evidence>
<dbReference type="InterPro" id="IPR036908">
    <property type="entry name" value="RlpA-like_sf"/>
</dbReference>
<evidence type="ECO:0000256" key="2">
    <source>
        <dbReference type="ARBA" id="ARBA00023316"/>
    </source>
</evidence>
<dbReference type="Pfam" id="PF03330">
    <property type="entry name" value="DPBB_1"/>
    <property type="match status" value="1"/>
</dbReference>
<evidence type="ECO:0000256" key="1">
    <source>
        <dbReference type="ARBA" id="ARBA00023239"/>
    </source>
</evidence>
<sequence>MRVRLAPMLKLSHPISSLSAGRTLRAWLTHGTTLLVLAGCAAVPGEPPAGTQTGVQASKPAAPATALKPADPRDNPDAWGSLSFRGAPDSSGLKLDENTDTTPGLRADLGTFEERGIASWYGRGFHGRRTASGERFDMNAFTVAHPSLPLQSWVLVRNLANDRVVVAKVTDRGPYYGKRILDMSYAAAKRLDFVKRGSTRVEIRRLSRAEVEALRPELTQTDVASNDGDADVGADDPTPTKRVKHRARKARHR</sequence>
<feature type="region of interest" description="Disordered" evidence="5">
    <location>
        <begin position="48"/>
        <end position="108"/>
    </location>
</feature>
<evidence type="ECO:0000259" key="6">
    <source>
        <dbReference type="Pfam" id="PF03330"/>
    </source>
</evidence>
<evidence type="ECO:0000256" key="5">
    <source>
        <dbReference type="SAM" id="MobiDB-lite"/>
    </source>
</evidence>
<comment type="function">
    <text evidence="3">Lytic transglycosylase with a strong preference for naked glycan strands that lack stem peptides.</text>
</comment>
<dbReference type="Gene3D" id="2.40.40.10">
    <property type="entry name" value="RlpA-like domain"/>
    <property type="match status" value="1"/>
</dbReference>
<dbReference type="PANTHER" id="PTHR34183">
    <property type="entry name" value="ENDOLYTIC PEPTIDOGLYCAN TRANSGLYCOSYLASE RLPA"/>
    <property type="match status" value="1"/>
</dbReference>
<evidence type="ECO:0000313" key="7">
    <source>
        <dbReference type="EMBL" id="CAJ0858830.1"/>
    </source>
</evidence>
<feature type="compositionally biased region" description="Low complexity" evidence="5">
    <location>
        <begin position="57"/>
        <end position="69"/>
    </location>
</feature>
<name>A0ABM9KGT9_9RALS</name>
<dbReference type="HAMAP" id="MF_02071">
    <property type="entry name" value="RlpA"/>
    <property type="match status" value="1"/>
</dbReference>
<dbReference type="NCBIfam" id="TIGR00413">
    <property type="entry name" value="rlpA"/>
    <property type="match status" value="1"/>
</dbReference>
<feature type="region of interest" description="Disordered" evidence="5">
    <location>
        <begin position="216"/>
        <end position="253"/>
    </location>
</feature>